<dbReference type="PATRIC" id="fig|1273125.3.peg.665"/>
<dbReference type="InterPro" id="IPR027417">
    <property type="entry name" value="P-loop_NTPase"/>
</dbReference>
<dbReference type="PANTHER" id="PTHR42794:SF1">
    <property type="entry name" value="HEMIN IMPORT ATP-BINDING PROTEIN HMUV"/>
    <property type="match status" value="1"/>
</dbReference>
<dbReference type="GO" id="GO:0005524">
    <property type="term" value="F:ATP binding"/>
    <property type="evidence" value="ECO:0007669"/>
    <property type="project" value="UniProtKB-KW"/>
</dbReference>
<sequence length="263" mass="27913">MTGDAAVSCRDLSVDRGGVRVVHGVTMTADAGEWLALVGPNGAGKSTLLHALAGLLPVASGGASVAGEDPGRARRRAMARAVALMPQRPVVPTGTTVEEFVSLGRTPHLGRFAVEGPADRAVVHDVLDRLDLGAFRRRTVTELSGGELQRVVLARALAQRPRALLLDEPTSALDLGHAQQVLELVDRLRVDDGITIVAAMHDLTFASQYSGRMVLLDEGRVVADGKPRDVLDVDRMADVYGAHVEIVDRGDGIVGILPVRRPR</sequence>
<evidence type="ECO:0000256" key="1">
    <source>
        <dbReference type="ARBA" id="ARBA00022448"/>
    </source>
</evidence>
<evidence type="ECO:0000259" key="5">
    <source>
        <dbReference type="PROSITE" id="PS50893"/>
    </source>
</evidence>
<proteinExistence type="predicted"/>
<protein>
    <submittedName>
        <fullName evidence="6">Fe(3+) enterobactin transport ATP-binding protein</fullName>
    </submittedName>
</protein>
<dbReference type="Pfam" id="PF00005">
    <property type="entry name" value="ABC_tran"/>
    <property type="match status" value="1"/>
</dbReference>
<dbReference type="PROSITE" id="PS00211">
    <property type="entry name" value="ABC_TRANSPORTER_1"/>
    <property type="match status" value="1"/>
</dbReference>
<comment type="caution">
    <text evidence="6">The sequence shown here is derived from an EMBL/GenBank/DDBJ whole genome shotgun (WGS) entry which is preliminary data.</text>
</comment>
<keyword evidence="3 6" id="KW-0067">ATP-binding</keyword>
<dbReference type="PANTHER" id="PTHR42794">
    <property type="entry name" value="HEMIN IMPORT ATP-BINDING PROTEIN HMUV"/>
    <property type="match status" value="1"/>
</dbReference>
<evidence type="ECO:0000256" key="2">
    <source>
        <dbReference type="ARBA" id="ARBA00022741"/>
    </source>
</evidence>
<keyword evidence="1" id="KW-0813">Transport</keyword>
<evidence type="ECO:0000256" key="4">
    <source>
        <dbReference type="ARBA" id="ARBA00022967"/>
    </source>
</evidence>
<dbReference type="InterPro" id="IPR003593">
    <property type="entry name" value="AAA+_ATPase"/>
</dbReference>
<dbReference type="PROSITE" id="PS50893">
    <property type="entry name" value="ABC_TRANSPORTER_2"/>
    <property type="match status" value="1"/>
</dbReference>
<evidence type="ECO:0000256" key="3">
    <source>
        <dbReference type="ARBA" id="ARBA00022840"/>
    </source>
</evidence>
<dbReference type="Proteomes" id="UP000013525">
    <property type="component" value="Unassembled WGS sequence"/>
</dbReference>
<reference evidence="6 7" key="1">
    <citation type="journal article" date="2013" name="Genome Announc.">
        <title>Draft Genome Sequence of Rhodococcus rhodnii Strain LMG5362, a Symbiont of Rhodnius prolixus (Hemiptera, Reduviidae, Triatominae), the Principle Vector of Trypanosoma cruzi.</title>
        <authorList>
            <person name="Pachebat J.A."/>
            <person name="van Keulen G."/>
            <person name="Whitten M.M."/>
            <person name="Girdwood S."/>
            <person name="Del Sol R."/>
            <person name="Dyson P.J."/>
            <person name="Facey P.D."/>
        </authorList>
    </citation>
    <scope>NUCLEOTIDE SEQUENCE [LARGE SCALE GENOMIC DNA]</scope>
    <source>
        <strain evidence="6 7">LMG 5362</strain>
    </source>
</reference>
<dbReference type="eggNOG" id="COG1120">
    <property type="taxonomic scope" value="Bacteria"/>
</dbReference>
<name>R7WRV6_9NOCA</name>
<keyword evidence="4" id="KW-1278">Translocase</keyword>
<dbReference type="RefSeq" id="WP_010836762.1">
    <property type="nucleotide sequence ID" value="NZ_APMY01000020.1"/>
</dbReference>
<dbReference type="SMART" id="SM00382">
    <property type="entry name" value="AAA"/>
    <property type="match status" value="1"/>
</dbReference>
<keyword evidence="7" id="KW-1185">Reference proteome</keyword>
<accession>R7WRV6</accession>
<dbReference type="Gene3D" id="3.40.50.300">
    <property type="entry name" value="P-loop containing nucleotide triphosphate hydrolases"/>
    <property type="match status" value="1"/>
</dbReference>
<dbReference type="FunFam" id="3.40.50.300:FF:000134">
    <property type="entry name" value="Iron-enterobactin ABC transporter ATP-binding protein"/>
    <property type="match status" value="1"/>
</dbReference>
<evidence type="ECO:0000313" key="7">
    <source>
        <dbReference type="Proteomes" id="UP000013525"/>
    </source>
</evidence>
<keyword evidence="2" id="KW-0547">Nucleotide-binding</keyword>
<dbReference type="InterPro" id="IPR003439">
    <property type="entry name" value="ABC_transporter-like_ATP-bd"/>
</dbReference>
<dbReference type="GO" id="GO:0016887">
    <property type="term" value="F:ATP hydrolysis activity"/>
    <property type="evidence" value="ECO:0007669"/>
    <property type="project" value="InterPro"/>
</dbReference>
<dbReference type="AlphaFoldDB" id="R7WRV6"/>
<organism evidence="6 7">
    <name type="scientific">Rhodococcus rhodnii LMG 5362</name>
    <dbReference type="NCBI Taxonomy" id="1273125"/>
    <lineage>
        <taxon>Bacteria</taxon>
        <taxon>Bacillati</taxon>
        <taxon>Actinomycetota</taxon>
        <taxon>Actinomycetes</taxon>
        <taxon>Mycobacteriales</taxon>
        <taxon>Nocardiaceae</taxon>
        <taxon>Rhodococcus</taxon>
    </lineage>
</organism>
<dbReference type="InterPro" id="IPR017871">
    <property type="entry name" value="ABC_transporter-like_CS"/>
</dbReference>
<dbReference type="CDD" id="cd03214">
    <property type="entry name" value="ABC_Iron-Siderophores_B12_Hemin"/>
    <property type="match status" value="1"/>
</dbReference>
<dbReference type="SUPFAM" id="SSF52540">
    <property type="entry name" value="P-loop containing nucleoside triphosphate hydrolases"/>
    <property type="match status" value="1"/>
</dbReference>
<dbReference type="EMBL" id="APMY01000020">
    <property type="protein sequence ID" value="EOM78015.1"/>
    <property type="molecule type" value="Genomic_DNA"/>
</dbReference>
<evidence type="ECO:0000313" key="6">
    <source>
        <dbReference type="EMBL" id="EOM78015.1"/>
    </source>
</evidence>
<feature type="domain" description="ABC transporter" evidence="5">
    <location>
        <begin position="7"/>
        <end position="243"/>
    </location>
</feature>
<gene>
    <name evidence="6" type="ORF">Rrhod_0689</name>
</gene>